<dbReference type="InterPro" id="IPR051459">
    <property type="entry name" value="Cytochrome_c-type_DH"/>
</dbReference>
<accession>A0ABY5GU62</accession>
<dbReference type="PANTHER" id="PTHR35008:SF8">
    <property type="entry name" value="ALCOHOL DEHYDROGENASE CYTOCHROME C SUBUNIT"/>
    <property type="match status" value="1"/>
</dbReference>
<proteinExistence type="predicted"/>
<dbReference type="PROSITE" id="PS51007">
    <property type="entry name" value="CYTC"/>
    <property type="match status" value="2"/>
</dbReference>
<dbReference type="Gene3D" id="1.10.760.10">
    <property type="entry name" value="Cytochrome c-like domain"/>
    <property type="match status" value="1"/>
</dbReference>
<dbReference type="EMBL" id="CP073344">
    <property type="protein sequence ID" value="UTW03101.1"/>
    <property type="molecule type" value="Genomic_DNA"/>
</dbReference>
<evidence type="ECO:0000259" key="5">
    <source>
        <dbReference type="PROSITE" id="PS51007"/>
    </source>
</evidence>
<feature type="domain" description="Cytochrome c" evidence="5">
    <location>
        <begin position="38"/>
        <end position="143"/>
    </location>
</feature>
<dbReference type="SUPFAM" id="SSF46626">
    <property type="entry name" value="Cytochrome c"/>
    <property type="match status" value="2"/>
</dbReference>
<organism evidence="6 7">
    <name type="scientific">Amphritea atlantica</name>
    <dbReference type="NCBI Taxonomy" id="355243"/>
    <lineage>
        <taxon>Bacteria</taxon>
        <taxon>Pseudomonadati</taxon>
        <taxon>Pseudomonadota</taxon>
        <taxon>Gammaproteobacteria</taxon>
        <taxon>Oceanospirillales</taxon>
        <taxon>Oceanospirillaceae</taxon>
        <taxon>Amphritea</taxon>
    </lineage>
</organism>
<evidence type="ECO:0000313" key="6">
    <source>
        <dbReference type="EMBL" id="UTW03101.1"/>
    </source>
</evidence>
<sequence>MKKPGLLLVLLLVTAAGGWFSLPLLATFPELQLTTGTGNVSRGAYLARASGCIACHTDSKGAGAALAGGAPMETAFGTFYPPNLTRDVETGIGGWNLEQFATALRHGRSPSGKPYYPAFPYEFYTRLSDQDIADLWAAFQTVPPVAQDSPEHQLEFPFNLRRGVYLWQSLYFEAQRFTPQSDKDERYNRGKFLVESATHCAACHSPRNRLGALDDSALYSGGDVADADDGKIPPITATALTEAGWSEVDLGYALKTGVKADGDVFGGSMAEVVREGTAYLQQRDLNAIAYYLLNRSDRPAKPL</sequence>
<reference evidence="6" key="1">
    <citation type="submission" date="2021-04" db="EMBL/GenBank/DDBJ databases">
        <title>Oceanospirillales bacteria with DddD are important DMSP degraders in coastal seawater.</title>
        <authorList>
            <person name="Liu J."/>
        </authorList>
    </citation>
    <scope>NUCLEOTIDE SEQUENCE</scope>
    <source>
        <strain evidence="6">GY6</strain>
    </source>
</reference>
<protein>
    <submittedName>
        <fullName evidence="6">Cytochrome c</fullName>
    </submittedName>
</protein>
<evidence type="ECO:0000256" key="2">
    <source>
        <dbReference type="ARBA" id="ARBA00022723"/>
    </source>
</evidence>
<evidence type="ECO:0000256" key="1">
    <source>
        <dbReference type="ARBA" id="ARBA00022617"/>
    </source>
</evidence>
<keyword evidence="3 4" id="KW-0408">Iron</keyword>
<gene>
    <name evidence="6" type="ORF">KDX31_17510</name>
</gene>
<dbReference type="PANTHER" id="PTHR35008">
    <property type="entry name" value="BLL4482 PROTEIN-RELATED"/>
    <property type="match status" value="1"/>
</dbReference>
<keyword evidence="1 4" id="KW-0349">Heme</keyword>
<feature type="domain" description="Cytochrome c" evidence="5">
    <location>
        <begin position="185"/>
        <end position="296"/>
    </location>
</feature>
<dbReference type="InterPro" id="IPR036909">
    <property type="entry name" value="Cyt_c-like_dom_sf"/>
</dbReference>
<dbReference type="Proteomes" id="UP001059950">
    <property type="component" value="Chromosome"/>
</dbReference>
<keyword evidence="7" id="KW-1185">Reference proteome</keyword>
<name>A0ABY5GU62_9GAMM</name>
<evidence type="ECO:0000256" key="4">
    <source>
        <dbReference type="PROSITE-ProRule" id="PRU00433"/>
    </source>
</evidence>
<keyword evidence="2 4" id="KW-0479">Metal-binding</keyword>
<dbReference type="InterPro" id="IPR009056">
    <property type="entry name" value="Cyt_c-like_dom"/>
</dbReference>
<dbReference type="Pfam" id="PF00034">
    <property type="entry name" value="Cytochrom_C"/>
    <property type="match status" value="1"/>
</dbReference>
<evidence type="ECO:0000256" key="3">
    <source>
        <dbReference type="ARBA" id="ARBA00023004"/>
    </source>
</evidence>
<evidence type="ECO:0000313" key="7">
    <source>
        <dbReference type="Proteomes" id="UP001059950"/>
    </source>
</evidence>